<dbReference type="Pfam" id="PF13532">
    <property type="entry name" value="2OG-FeII_Oxy_2"/>
    <property type="match status" value="1"/>
</dbReference>
<sequence>MATKHLIQLDDSYIEYYRNLLSNTQAQALYRTLNETLDWQQEHIQIFGKTIASPRLQCFYGDLDVAYRYSGRTFIATPWTDTLAKLKHLISSQTGYPFNGVLCNLYRNGQDAMGWHSDNEPELGQNPVIASFSLGETRNFSLRKTKHTKQCLSLPLEHNSLLLMPEGFQSLYQHAVSRSKKNNDARINLTFRMFYN</sequence>
<reference evidence="3" key="1">
    <citation type="journal article" date="2019" name="Int. J. Syst. Evol. Microbiol.">
        <title>The Global Catalogue of Microorganisms (GCM) 10K type strain sequencing project: providing services to taxonomists for standard genome sequencing and annotation.</title>
        <authorList>
            <consortium name="The Broad Institute Genomics Platform"/>
            <consortium name="The Broad Institute Genome Sequencing Center for Infectious Disease"/>
            <person name="Wu L."/>
            <person name="Ma J."/>
        </authorList>
    </citation>
    <scope>NUCLEOTIDE SEQUENCE [LARGE SCALE GENOMIC DNA]</scope>
    <source>
        <strain evidence="3">KCTC 52438</strain>
    </source>
</reference>
<keyword evidence="2" id="KW-0560">Oxidoreductase</keyword>
<dbReference type="InterPro" id="IPR027450">
    <property type="entry name" value="AlkB-like"/>
</dbReference>
<dbReference type="GO" id="GO:0051213">
    <property type="term" value="F:dioxygenase activity"/>
    <property type="evidence" value="ECO:0007669"/>
    <property type="project" value="UniProtKB-KW"/>
</dbReference>
<evidence type="ECO:0000313" key="2">
    <source>
        <dbReference type="EMBL" id="MFC3149695.1"/>
    </source>
</evidence>
<dbReference type="PANTHER" id="PTHR31212:SF4">
    <property type="entry name" value="ALPHA-KETOGLUTARATE-DEPENDENT DIOXYGENASE ALKB HOMOLOG 3"/>
    <property type="match status" value="1"/>
</dbReference>
<evidence type="ECO:0000313" key="3">
    <source>
        <dbReference type="Proteomes" id="UP001595476"/>
    </source>
</evidence>
<dbReference type="InterPro" id="IPR037151">
    <property type="entry name" value="AlkB-like_sf"/>
</dbReference>
<keyword evidence="2" id="KW-0223">Dioxygenase</keyword>
<dbReference type="PANTHER" id="PTHR31212">
    <property type="entry name" value="ALPHA-KETOGLUTARATE-DEPENDENT DIOXYGENASE ALKB HOMOLOG 3"/>
    <property type="match status" value="1"/>
</dbReference>
<dbReference type="Gene3D" id="2.60.120.590">
    <property type="entry name" value="Alpha-ketoglutarate-dependent dioxygenase AlkB-like"/>
    <property type="match status" value="1"/>
</dbReference>
<name>A0ABV7HBC6_9GAMM</name>
<keyword evidence="3" id="KW-1185">Reference proteome</keyword>
<proteinExistence type="predicted"/>
<dbReference type="RefSeq" id="WP_386715103.1">
    <property type="nucleotide sequence ID" value="NZ_JBHRSZ010000001.1"/>
</dbReference>
<protein>
    <submittedName>
        <fullName evidence="2">Alpha-ketoglutarate-dependent dioxygenase AlkB family protein</fullName>
    </submittedName>
</protein>
<dbReference type="EMBL" id="JBHRSZ010000001">
    <property type="protein sequence ID" value="MFC3149695.1"/>
    <property type="molecule type" value="Genomic_DNA"/>
</dbReference>
<organism evidence="2 3">
    <name type="scientific">Litoribrevibacter euphylliae</name>
    <dbReference type="NCBI Taxonomy" id="1834034"/>
    <lineage>
        <taxon>Bacteria</taxon>
        <taxon>Pseudomonadati</taxon>
        <taxon>Pseudomonadota</taxon>
        <taxon>Gammaproteobacteria</taxon>
        <taxon>Oceanospirillales</taxon>
        <taxon>Oceanospirillaceae</taxon>
        <taxon>Litoribrevibacter</taxon>
    </lineage>
</organism>
<evidence type="ECO:0000259" key="1">
    <source>
        <dbReference type="PROSITE" id="PS51471"/>
    </source>
</evidence>
<dbReference type="PROSITE" id="PS51471">
    <property type="entry name" value="FE2OG_OXY"/>
    <property type="match status" value="1"/>
</dbReference>
<dbReference type="InterPro" id="IPR005123">
    <property type="entry name" value="Oxoglu/Fe-dep_dioxygenase_dom"/>
</dbReference>
<comment type="caution">
    <text evidence="2">The sequence shown here is derived from an EMBL/GenBank/DDBJ whole genome shotgun (WGS) entry which is preliminary data.</text>
</comment>
<dbReference type="SUPFAM" id="SSF51197">
    <property type="entry name" value="Clavaminate synthase-like"/>
    <property type="match status" value="1"/>
</dbReference>
<feature type="domain" description="Fe2OG dioxygenase" evidence="1">
    <location>
        <begin position="97"/>
        <end position="195"/>
    </location>
</feature>
<gene>
    <name evidence="2" type="ORF">ACFOEK_01495</name>
</gene>
<dbReference type="Proteomes" id="UP001595476">
    <property type="component" value="Unassembled WGS sequence"/>
</dbReference>
<accession>A0ABV7HBC6</accession>
<dbReference type="InterPro" id="IPR032854">
    <property type="entry name" value="ALKBH3"/>
</dbReference>